<dbReference type="Proteomes" id="UP000015750">
    <property type="component" value="Unassembled WGS sequence"/>
</dbReference>
<proteinExistence type="predicted"/>
<organism evidence="2 3">
    <name type="scientific">Enterococcus faecalis RP2S-4</name>
    <dbReference type="NCBI Taxonomy" id="1244145"/>
    <lineage>
        <taxon>Bacteria</taxon>
        <taxon>Bacillati</taxon>
        <taxon>Bacillota</taxon>
        <taxon>Bacilli</taxon>
        <taxon>Lactobacillales</taxon>
        <taxon>Enterococcaceae</taxon>
        <taxon>Enterococcus</taxon>
    </lineage>
</organism>
<feature type="transmembrane region" description="Helical" evidence="1">
    <location>
        <begin position="30"/>
        <end position="47"/>
    </location>
</feature>
<evidence type="ECO:0000313" key="2">
    <source>
        <dbReference type="EMBL" id="EPI12548.1"/>
    </source>
</evidence>
<feature type="transmembrane region" description="Helical" evidence="1">
    <location>
        <begin position="7"/>
        <end position="24"/>
    </location>
</feature>
<dbReference type="AlphaFoldDB" id="A0ABC9TNT6"/>
<dbReference type="EMBL" id="ATIR01000002">
    <property type="protein sequence ID" value="EPI12548.1"/>
    <property type="molecule type" value="Genomic_DNA"/>
</dbReference>
<keyword evidence="1" id="KW-0472">Membrane</keyword>
<protein>
    <submittedName>
        <fullName evidence="2">Uncharacterized protein</fullName>
    </submittedName>
</protein>
<sequence>MFRQINFWLAITNFILALLFIFRGGSFNTVISFAWLVNFVINLNLASKGVHGNK</sequence>
<evidence type="ECO:0000313" key="3">
    <source>
        <dbReference type="Proteomes" id="UP000015750"/>
    </source>
</evidence>
<name>A0ABC9TNT6_ENTFL</name>
<accession>A0ABC9TNT6</accession>
<keyword evidence="1" id="KW-1133">Transmembrane helix</keyword>
<comment type="caution">
    <text evidence="2">The sequence shown here is derived from an EMBL/GenBank/DDBJ whole genome shotgun (WGS) entry which is preliminary data.</text>
</comment>
<reference evidence="2 3" key="1">
    <citation type="submission" date="2013-06" db="EMBL/GenBank/DDBJ databases">
        <authorList>
            <person name="Weinstock G."/>
            <person name="Sodergren E."/>
            <person name="Lobos E.A."/>
            <person name="Fulton L."/>
            <person name="Fulton R."/>
            <person name="Courtney L."/>
            <person name="Fronick C."/>
            <person name="O'Laughlin M."/>
            <person name="Godfrey J."/>
            <person name="Wilson R.M."/>
            <person name="Miner T."/>
            <person name="Farmer C."/>
            <person name="Delehaunty K."/>
            <person name="Cordes M."/>
            <person name="Minx P."/>
            <person name="Tomlinson C."/>
            <person name="Chen J."/>
            <person name="Wollam A."/>
            <person name="Pepin K.H."/>
            <person name="Bhonagiri V."/>
            <person name="Zhang X."/>
            <person name="Warren W."/>
            <person name="Mitreva M."/>
            <person name="Mardis E.R."/>
            <person name="Wilson R.K."/>
        </authorList>
    </citation>
    <scope>NUCLEOTIDE SEQUENCE [LARGE SCALE GENOMIC DNA]</scope>
    <source>
        <strain evidence="2 3">RP2S-4</strain>
    </source>
</reference>
<keyword evidence="1" id="KW-0812">Transmembrane</keyword>
<gene>
    <name evidence="2" type="ORF">D358_00024</name>
</gene>
<evidence type="ECO:0000256" key="1">
    <source>
        <dbReference type="SAM" id="Phobius"/>
    </source>
</evidence>